<dbReference type="Proteomes" id="UP000266861">
    <property type="component" value="Unassembled WGS sequence"/>
</dbReference>
<proteinExistence type="predicted"/>
<evidence type="ECO:0008006" key="3">
    <source>
        <dbReference type="Google" id="ProtNLM"/>
    </source>
</evidence>
<dbReference type="OrthoDB" id="6718656at2759"/>
<dbReference type="AlphaFoldDB" id="A0A397IYK4"/>
<evidence type="ECO:0000313" key="2">
    <source>
        <dbReference type="Proteomes" id="UP000266861"/>
    </source>
</evidence>
<protein>
    <recommendedName>
        <fullName evidence="3">Protein kinase domain-containing protein</fullName>
    </recommendedName>
</protein>
<comment type="caution">
    <text evidence="1">The sequence shown here is derived from an EMBL/GenBank/DDBJ whole genome shotgun (WGS) entry which is preliminary data.</text>
</comment>
<dbReference type="EMBL" id="PQFF01000158">
    <property type="protein sequence ID" value="RHZ77963.1"/>
    <property type="molecule type" value="Genomic_DNA"/>
</dbReference>
<dbReference type="InterPro" id="IPR011009">
    <property type="entry name" value="Kinase-like_dom_sf"/>
</dbReference>
<accession>A0A397IYK4</accession>
<dbReference type="SUPFAM" id="SSF56112">
    <property type="entry name" value="Protein kinase-like (PK-like)"/>
    <property type="match status" value="1"/>
</dbReference>
<gene>
    <name evidence="1" type="ORF">Glove_168g18</name>
</gene>
<keyword evidence="2" id="KW-1185">Reference proteome</keyword>
<name>A0A397IYK4_9GLOM</name>
<reference evidence="1 2" key="1">
    <citation type="submission" date="2018-08" db="EMBL/GenBank/DDBJ databases">
        <title>Genome and evolution of the arbuscular mycorrhizal fungus Diversispora epigaea (formerly Glomus versiforme) and its bacterial endosymbionts.</title>
        <authorList>
            <person name="Sun X."/>
            <person name="Fei Z."/>
            <person name="Harrison M."/>
        </authorList>
    </citation>
    <scope>NUCLEOTIDE SEQUENCE [LARGE SCALE GENOMIC DNA]</scope>
    <source>
        <strain evidence="1 2">IT104</strain>
    </source>
</reference>
<sequence>MVKLQNTWIVVQSCGGYKWCKSCNSKHFQNDFNNWTSGNDKIDKFIQVAQLNADIFWKIGIDGFGTIHYARWINGSIDELDIENQQWKKNWEGEVALKKFDNFVNFNDVLNEMDGNTLKYNRFGSIRFYEITQESETHPYDGFKLCRWEYLKINQLDLDFELSKQIGANTNNPEKKNIFGVLPYIAPEVLSGEKEYTKAADDLQCGTIIFLYFLKILLLILNNVQSPSSTQDLYSSLLVNRIWCKVAIPILWELPLCNEYYFMEDKMMRRNALCTRTCISCMDTQARTLLTQNGINLSQAVFDYGKLIINRSTLLDHIQLTEFPNIFSINFLNNDLICSILKLPGALKIILDLQSKRNINESSFKISKSSKIGRFTSLQKLYIKDRNG</sequence>
<dbReference type="Gene3D" id="1.10.510.10">
    <property type="entry name" value="Transferase(Phosphotransferase) domain 1"/>
    <property type="match status" value="1"/>
</dbReference>
<organism evidence="1 2">
    <name type="scientific">Diversispora epigaea</name>
    <dbReference type="NCBI Taxonomy" id="1348612"/>
    <lineage>
        <taxon>Eukaryota</taxon>
        <taxon>Fungi</taxon>
        <taxon>Fungi incertae sedis</taxon>
        <taxon>Mucoromycota</taxon>
        <taxon>Glomeromycotina</taxon>
        <taxon>Glomeromycetes</taxon>
        <taxon>Diversisporales</taxon>
        <taxon>Diversisporaceae</taxon>
        <taxon>Diversispora</taxon>
    </lineage>
</organism>
<evidence type="ECO:0000313" key="1">
    <source>
        <dbReference type="EMBL" id="RHZ77963.1"/>
    </source>
</evidence>